<comment type="caution">
    <text evidence="9">The sequence shown here is derived from an EMBL/GenBank/DDBJ whole genome shotgun (WGS) entry which is preliminary data.</text>
</comment>
<dbReference type="PROSITE" id="PS00137">
    <property type="entry name" value="SUBTILASE_HIS"/>
    <property type="match status" value="1"/>
</dbReference>
<feature type="active site" description="Charge relay system" evidence="5">
    <location>
        <position position="227"/>
    </location>
</feature>
<evidence type="ECO:0000256" key="1">
    <source>
        <dbReference type="ARBA" id="ARBA00011073"/>
    </source>
</evidence>
<proteinExistence type="inferred from homology"/>
<evidence type="ECO:0000256" key="7">
    <source>
        <dbReference type="SAM" id="SignalP"/>
    </source>
</evidence>
<dbReference type="InterPro" id="IPR006311">
    <property type="entry name" value="TAT_signal"/>
</dbReference>
<dbReference type="InterPro" id="IPR023827">
    <property type="entry name" value="Peptidase_S8_Asp-AS"/>
</dbReference>
<dbReference type="InterPro" id="IPR000209">
    <property type="entry name" value="Peptidase_S8/S53_dom"/>
</dbReference>
<dbReference type="RefSeq" id="WP_311600042.1">
    <property type="nucleotide sequence ID" value="NZ_JAVREM010000022.1"/>
</dbReference>
<reference evidence="10" key="1">
    <citation type="submission" date="2023-07" db="EMBL/GenBank/DDBJ databases">
        <title>30 novel species of actinomycetes from the DSMZ collection.</title>
        <authorList>
            <person name="Nouioui I."/>
        </authorList>
    </citation>
    <scope>NUCLEOTIDE SEQUENCE [LARGE SCALE GENOMIC DNA]</scope>
    <source>
        <strain evidence="10">DSM 44918</strain>
    </source>
</reference>
<protein>
    <submittedName>
        <fullName evidence="9">S8 family serine peptidase</fullName>
    </submittedName>
</protein>
<accession>A0ABU2LRN9</accession>
<keyword evidence="4 5" id="KW-0720">Serine protease</keyword>
<dbReference type="Gene3D" id="2.60.40.10">
    <property type="entry name" value="Immunoglobulins"/>
    <property type="match status" value="1"/>
</dbReference>
<dbReference type="PRINTS" id="PR00723">
    <property type="entry name" value="SUBTILISIN"/>
</dbReference>
<keyword evidence="3 5" id="KW-0378">Hydrolase</keyword>
<feature type="signal peptide" evidence="7">
    <location>
        <begin position="1"/>
        <end position="32"/>
    </location>
</feature>
<dbReference type="PROSITE" id="PS51318">
    <property type="entry name" value="TAT"/>
    <property type="match status" value="1"/>
</dbReference>
<evidence type="ECO:0000313" key="10">
    <source>
        <dbReference type="Proteomes" id="UP001183420"/>
    </source>
</evidence>
<evidence type="ECO:0000256" key="5">
    <source>
        <dbReference type="PROSITE-ProRule" id="PRU01240"/>
    </source>
</evidence>
<dbReference type="Gene3D" id="3.40.50.200">
    <property type="entry name" value="Peptidase S8/S53 domain"/>
    <property type="match status" value="1"/>
</dbReference>
<evidence type="ECO:0000256" key="4">
    <source>
        <dbReference type="ARBA" id="ARBA00022825"/>
    </source>
</evidence>
<dbReference type="PANTHER" id="PTHR43806">
    <property type="entry name" value="PEPTIDASE S8"/>
    <property type="match status" value="1"/>
</dbReference>
<dbReference type="InterPro" id="IPR013783">
    <property type="entry name" value="Ig-like_fold"/>
</dbReference>
<dbReference type="EMBL" id="JAVREM010000022">
    <property type="protein sequence ID" value="MDT0320259.1"/>
    <property type="molecule type" value="Genomic_DNA"/>
</dbReference>
<name>A0ABU2LRN9_9ACTN</name>
<keyword evidence="2 5" id="KW-0645">Protease</keyword>
<evidence type="ECO:0000256" key="3">
    <source>
        <dbReference type="ARBA" id="ARBA00022801"/>
    </source>
</evidence>
<evidence type="ECO:0000313" key="9">
    <source>
        <dbReference type="EMBL" id="MDT0320259.1"/>
    </source>
</evidence>
<feature type="active site" description="Charge relay system" evidence="5">
    <location>
        <position position="429"/>
    </location>
</feature>
<dbReference type="Proteomes" id="UP001183420">
    <property type="component" value="Unassembled WGS sequence"/>
</dbReference>
<dbReference type="InterPro" id="IPR036852">
    <property type="entry name" value="Peptidase_S8/S53_dom_sf"/>
</dbReference>
<dbReference type="SUPFAM" id="SSF52743">
    <property type="entry name" value="Subtilisin-like"/>
    <property type="match status" value="1"/>
</dbReference>
<feature type="chain" id="PRO_5046039484" evidence="7">
    <location>
        <begin position="33"/>
        <end position="1110"/>
    </location>
</feature>
<dbReference type="InterPro" id="IPR015500">
    <property type="entry name" value="Peptidase_S8_subtilisin-rel"/>
</dbReference>
<dbReference type="InterPro" id="IPR050131">
    <property type="entry name" value="Peptidase_S8_subtilisin-like"/>
</dbReference>
<keyword evidence="10" id="KW-1185">Reference proteome</keyword>
<gene>
    <name evidence="9" type="ORF">RNC47_18140</name>
</gene>
<organism evidence="9 10">
    <name type="scientific">Streptomyces millisiae</name>
    <dbReference type="NCBI Taxonomy" id="3075542"/>
    <lineage>
        <taxon>Bacteria</taxon>
        <taxon>Bacillati</taxon>
        <taxon>Actinomycetota</taxon>
        <taxon>Actinomycetes</taxon>
        <taxon>Kitasatosporales</taxon>
        <taxon>Streptomycetaceae</taxon>
        <taxon>Streptomyces</taxon>
    </lineage>
</organism>
<comment type="similarity">
    <text evidence="1 5 6">Belongs to the peptidase S8 family.</text>
</comment>
<sequence length="1110" mass="114835">MSHPRQSTFRRAALISGLVAVLGALAAPPAPAVPGPPPPTAGTGTGAGAVLLVTGDRVTLGPDVDGAPSVTVTPADPSAAFAFQTLRQNGDVYVLPGSVAPLVPDVLDLELFNVTRRAAEDGAAAADTVPLIVRGAGAPDTLADDPDTLPLPSIDADALALDAREAPDFVDSLRTARSSLAAGERPRVWLDQRLTAAELDQNLRQIGAPEVWDAGLDGSGVDVAVLDTGVDRAHPDLAGQVVAEADFTADGSPADENGHGTHVASVLAGTGAAAAGARHGVAPGARLLSGKVLDAAGTGYASWAIAGMEWAVERGADIVNLSLGGRASGDDPVSLAVDALSAEHGTLFVVAAGNVGPTIGSVGSPGVAESALTVGAARADGGTYRGSSRGPTAGTYRAKPDLLAPGVDIVGARAGGGAADPYTTMTGTSQATPHVAGAAALLWQRHPDWDWRQVKAALTTTADPYDVEQVWSHAEGGGLLDLPQAANETLVADRSNLDFGYLRDGTAGDGLSLPLTLTNTGTTPERLTLRDWQQNVATTADAPADLVRVSPAELTVAPGAAAEITVTLDLPAGLYGVHTGAVTVTRAGAGGEPLVLPVSLYAEPPRRDLDVTVLDRRGEPFAGGSVLIGNMESAWLPTGGTFAVLPLDENGRAHARMAPGPYTTMVTVETPARGAEPASWAIAGDPEVALWEDASVVIDARRAEPLAPAEVAGVDTRVTEAYLAYERRDAAGLGTVGAQLYAPPEDIERGRVFLQPTAPVTHGEAAAETRWRLAATGRPAPGRADLYDLALGGPTIPDPPVYGVSRAEARELVRVDADYRALGEDVSNVTEFRLARLGLGATDLAVAHPLPLPGRRIEMVNARPDLAWVQCVNGPDPDLAQFCAPPTAYEPGGSDAPVWFRGATVSATGLQHEDDRLAVGVGLSDGQHMGHLRDPDAAGLRPMRLFRDGAELAPLYEGVFPTPPGRGTYRLESSARPDQERLPIGRAIDTAWTFTSEPGDAPRPLVVDYRPADGAFPAWRPPTLRLRLASTDHIGGELPTVAGTLRVWLSRDGGERWTRALVLPKPDGTSLVAAPLLPRPGDHLSIRVTGEARDGRAIEQTIHDAYAVGR</sequence>
<evidence type="ECO:0000259" key="8">
    <source>
        <dbReference type="Pfam" id="PF00082"/>
    </source>
</evidence>
<dbReference type="Pfam" id="PF00082">
    <property type="entry name" value="Peptidase_S8"/>
    <property type="match status" value="1"/>
</dbReference>
<keyword evidence="7" id="KW-0732">Signal</keyword>
<dbReference type="InterPro" id="IPR023828">
    <property type="entry name" value="Peptidase_S8_Ser-AS"/>
</dbReference>
<evidence type="ECO:0000256" key="6">
    <source>
        <dbReference type="RuleBase" id="RU003355"/>
    </source>
</evidence>
<feature type="domain" description="Peptidase S8/S53" evidence="8">
    <location>
        <begin position="218"/>
        <end position="476"/>
    </location>
</feature>
<evidence type="ECO:0000256" key="2">
    <source>
        <dbReference type="ARBA" id="ARBA00022670"/>
    </source>
</evidence>
<dbReference type="PROSITE" id="PS00138">
    <property type="entry name" value="SUBTILASE_SER"/>
    <property type="match status" value="1"/>
</dbReference>
<feature type="active site" description="Charge relay system" evidence="5">
    <location>
        <position position="259"/>
    </location>
</feature>
<dbReference type="PROSITE" id="PS00136">
    <property type="entry name" value="SUBTILASE_ASP"/>
    <property type="match status" value="1"/>
</dbReference>
<dbReference type="PANTHER" id="PTHR43806:SF65">
    <property type="entry name" value="SERINE PROTEASE APRX"/>
    <property type="match status" value="1"/>
</dbReference>
<dbReference type="InterPro" id="IPR022398">
    <property type="entry name" value="Peptidase_S8_His-AS"/>
</dbReference>
<dbReference type="PROSITE" id="PS51892">
    <property type="entry name" value="SUBTILASE"/>
    <property type="match status" value="1"/>
</dbReference>